<proteinExistence type="predicted"/>
<dbReference type="AlphaFoldDB" id="A0A9P7J562"/>
<keyword evidence="2" id="KW-1185">Reference proteome</keyword>
<protein>
    <submittedName>
        <fullName evidence="1">Uncharacterized protein</fullName>
    </submittedName>
</protein>
<accession>A0A9P7J562</accession>
<evidence type="ECO:0000313" key="1">
    <source>
        <dbReference type="EMBL" id="KAG1803421.1"/>
    </source>
</evidence>
<reference evidence="1" key="1">
    <citation type="journal article" date="2020" name="New Phytol.">
        <title>Comparative genomics reveals dynamic genome evolution in host specialist ectomycorrhizal fungi.</title>
        <authorList>
            <person name="Lofgren L.A."/>
            <person name="Nguyen N.H."/>
            <person name="Vilgalys R."/>
            <person name="Ruytinx J."/>
            <person name="Liao H.L."/>
            <person name="Branco S."/>
            <person name="Kuo A."/>
            <person name="LaButti K."/>
            <person name="Lipzen A."/>
            <person name="Andreopoulos W."/>
            <person name="Pangilinan J."/>
            <person name="Riley R."/>
            <person name="Hundley H."/>
            <person name="Na H."/>
            <person name="Barry K."/>
            <person name="Grigoriev I.V."/>
            <person name="Stajich J.E."/>
            <person name="Kennedy P.G."/>
        </authorList>
    </citation>
    <scope>NUCLEOTIDE SEQUENCE</scope>
    <source>
        <strain evidence="1">MN1</strain>
    </source>
</reference>
<organism evidence="1 2">
    <name type="scientific">Suillus subaureus</name>
    <dbReference type="NCBI Taxonomy" id="48587"/>
    <lineage>
        <taxon>Eukaryota</taxon>
        <taxon>Fungi</taxon>
        <taxon>Dikarya</taxon>
        <taxon>Basidiomycota</taxon>
        <taxon>Agaricomycotina</taxon>
        <taxon>Agaricomycetes</taxon>
        <taxon>Agaricomycetidae</taxon>
        <taxon>Boletales</taxon>
        <taxon>Suillineae</taxon>
        <taxon>Suillaceae</taxon>
        <taxon>Suillus</taxon>
    </lineage>
</organism>
<gene>
    <name evidence="1" type="ORF">BJ212DRAFT_1285061</name>
</gene>
<dbReference type="Proteomes" id="UP000807769">
    <property type="component" value="Unassembled WGS sequence"/>
</dbReference>
<name>A0A9P7J562_9AGAM</name>
<evidence type="ECO:0000313" key="2">
    <source>
        <dbReference type="Proteomes" id="UP000807769"/>
    </source>
</evidence>
<dbReference type="RefSeq" id="XP_041186607.1">
    <property type="nucleotide sequence ID" value="XM_041331864.1"/>
</dbReference>
<comment type="caution">
    <text evidence="1">The sequence shown here is derived from an EMBL/GenBank/DDBJ whole genome shotgun (WGS) entry which is preliminary data.</text>
</comment>
<dbReference type="EMBL" id="JABBWG010000066">
    <property type="protein sequence ID" value="KAG1803421.1"/>
    <property type="molecule type" value="Genomic_DNA"/>
</dbReference>
<dbReference type="GeneID" id="64625881"/>
<dbReference type="OrthoDB" id="201656at2759"/>
<sequence>MKPRPVNYTWVNIMSDVDWEGADVWDSLGAALAMAVEEDVQPAVSLADFPDMSKRAKGR</sequence>